<dbReference type="RefSeq" id="XP_055863543.1">
    <property type="nucleotide sequence ID" value="XM_056007568.1"/>
</dbReference>
<dbReference type="InterPro" id="IPR009057">
    <property type="entry name" value="Homeodomain-like_sf"/>
</dbReference>
<feature type="domain" description="HTH CENPB-type" evidence="4">
    <location>
        <begin position="75"/>
        <end position="158"/>
    </location>
</feature>
<dbReference type="GeneID" id="129922277"/>
<reference evidence="6" key="1">
    <citation type="submission" date="2025-08" db="UniProtKB">
        <authorList>
            <consortium name="RefSeq"/>
        </authorList>
    </citation>
    <scope>IDENTIFICATION</scope>
</reference>
<dbReference type="InterPro" id="IPR006600">
    <property type="entry name" value="HTH_CenpB_DNA-bd_dom"/>
</dbReference>
<dbReference type="PROSITE" id="PS51253">
    <property type="entry name" value="HTH_CENPB"/>
    <property type="match status" value="2"/>
</dbReference>
<protein>
    <submittedName>
        <fullName evidence="6">Uncharacterized protein LOC129922277 isoform X2</fullName>
    </submittedName>
</protein>
<dbReference type="PANTHER" id="PTHR12243:SF67">
    <property type="entry name" value="COREPRESSOR OF PANGOLIN, ISOFORM A-RELATED"/>
    <property type="match status" value="1"/>
</dbReference>
<feature type="domain" description="HTH CENPB-type" evidence="4">
    <location>
        <begin position="253"/>
        <end position="330"/>
    </location>
</feature>
<accession>A0A9W2YLF7</accession>
<dbReference type="SMART" id="SM00674">
    <property type="entry name" value="CENPB"/>
    <property type="match status" value="2"/>
</dbReference>
<dbReference type="InterPro" id="IPR007889">
    <property type="entry name" value="HTH_Psq"/>
</dbReference>
<keyword evidence="5" id="KW-1185">Reference proteome</keyword>
<gene>
    <name evidence="6" type="primary">LOC129922277</name>
</gene>
<keyword evidence="1" id="KW-0238">DNA-binding</keyword>
<dbReference type="Pfam" id="PF10545">
    <property type="entry name" value="MADF_DNA_bdg"/>
    <property type="match status" value="1"/>
</dbReference>
<evidence type="ECO:0000256" key="2">
    <source>
        <dbReference type="ARBA" id="ARBA00023242"/>
    </source>
</evidence>
<dbReference type="AlphaFoldDB" id="A0A9W2YLF7"/>
<dbReference type="SUPFAM" id="SSF46689">
    <property type="entry name" value="Homeodomain-like"/>
    <property type="match status" value="2"/>
</dbReference>
<dbReference type="InterPro" id="IPR039353">
    <property type="entry name" value="TF_Adf1"/>
</dbReference>
<dbReference type="Pfam" id="PF04218">
    <property type="entry name" value="CENP-B_N"/>
    <property type="match status" value="1"/>
</dbReference>
<keyword evidence="2" id="KW-0539">Nucleus</keyword>
<dbReference type="Gene3D" id="1.10.10.60">
    <property type="entry name" value="Homeodomain-like"/>
    <property type="match status" value="2"/>
</dbReference>
<dbReference type="InterPro" id="IPR006578">
    <property type="entry name" value="MADF-dom"/>
</dbReference>
<dbReference type="SMART" id="SM00595">
    <property type="entry name" value="MADF"/>
    <property type="match status" value="1"/>
</dbReference>
<dbReference type="PANTHER" id="PTHR12243">
    <property type="entry name" value="MADF DOMAIN TRANSCRIPTION FACTOR"/>
    <property type="match status" value="1"/>
</dbReference>
<dbReference type="Proteomes" id="UP001165740">
    <property type="component" value="Chromosome 13"/>
</dbReference>
<evidence type="ECO:0000313" key="5">
    <source>
        <dbReference type="Proteomes" id="UP001165740"/>
    </source>
</evidence>
<evidence type="ECO:0000259" key="4">
    <source>
        <dbReference type="PROSITE" id="PS51253"/>
    </source>
</evidence>
<organism evidence="5 6">
    <name type="scientific">Biomphalaria glabrata</name>
    <name type="common">Bloodfluke planorb</name>
    <name type="synonym">Freshwater snail</name>
    <dbReference type="NCBI Taxonomy" id="6526"/>
    <lineage>
        <taxon>Eukaryota</taxon>
        <taxon>Metazoa</taxon>
        <taxon>Spiralia</taxon>
        <taxon>Lophotrochozoa</taxon>
        <taxon>Mollusca</taxon>
        <taxon>Gastropoda</taxon>
        <taxon>Heterobranchia</taxon>
        <taxon>Euthyneura</taxon>
        <taxon>Panpulmonata</taxon>
        <taxon>Hygrophila</taxon>
        <taxon>Lymnaeoidea</taxon>
        <taxon>Planorbidae</taxon>
        <taxon>Biomphalaria</taxon>
    </lineage>
</organism>
<evidence type="ECO:0000259" key="3">
    <source>
        <dbReference type="PROSITE" id="PS51029"/>
    </source>
</evidence>
<evidence type="ECO:0000313" key="6">
    <source>
        <dbReference type="RefSeq" id="XP_055863543.1"/>
    </source>
</evidence>
<dbReference type="PROSITE" id="PS51029">
    <property type="entry name" value="MADF"/>
    <property type="match status" value="1"/>
</dbReference>
<evidence type="ECO:0000256" key="1">
    <source>
        <dbReference type="ARBA" id="ARBA00023125"/>
    </source>
</evidence>
<dbReference type="GO" id="GO:0003677">
    <property type="term" value="F:DNA binding"/>
    <property type="evidence" value="ECO:0007669"/>
    <property type="project" value="UniProtKB-KW"/>
</dbReference>
<name>A0A9W2YLF7_BIOGL</name>
<proteinExistence type="predicted"/>
<feature type="domain" description="MADF" evidence="3">
    <location>
        <begin position="360"/>
        <end position="438"/>
    </location>
</feature>
<sequence length="621" mass="70261">MFSSANEEPRRKRKGIALSVKLDIIKRLRNGERNKDIAVALNVPPSTICTIYGQREKILKIAKASAAASRDASKVISFTRQPLMEKMENRLLDWIHESPDHPDTSDFFVIRDKALEIYSELKTKALDEGDKSVDKAQFKGSHGWYVRFMLRWQLHKVKTPEKDACVVYYDIDAETSSEETSDIKDYFAANSTQSVTPLSEIPLSLGTKLAILAELDKGRTDQFVAKLFSVTKKVVRSIRMCSEEIRSQAMGQNLLIAEDRHQEKVEEFINGWILTNVPADKHVSATFVRQMAQNMYKSMAKMAGDDPHKFRASKVWLGQFVEKYGLSHLTWIEESTPTSTPLPLVAETEMAKTDVEQDCKIVSAVEPHKCLYDVGLPDYKDGLLKDNIWKDIANTLGLPAEIVKARWHNLLSDYQKSVWSVNKIQVFNKMAFLKPHLIRDGGDQPVASTEKSSFSVKSEVLSSDEEYADTIDMNPSDIGQANMSLADAYKRSRFPLVTYEDHDDKADNEELDMKVEEEDSLLPDDPNNSASVSSFQIPPLESSCTVNKSVGPASRKKKAEKKMLTSDISGVDPDLEYFKGFLSLVKELSSKRKRQLFATFAQELFRHLDEQEKEETDSTDI</sequence>